<dbReference type="AlphaFoldDB" id="A0A9X3YI35"/>
<keyword evidence="3" id="KW-1185">Reference proteome</keyword>
<accession>A0A9X3YI35</accession>
<dbReference type="EMBL" id="JAOVZO020000001">
    <property type="protein sequence ID" value="MDC8011243.1"/>
    <property type="molecule type" value="Genomic_DNA"/>
</dbReference>
<sequence length="170" mass="18040">MTVVVQAERGALYILFLYVALAFVVVLAAIAVSGIVRADIDGAGRTIAIAVAAASGLLAVALGIEAAWSGGGVERWTVTPERVEFARSLFGVKVRERCLAATELRSLGIAQRTMKRRGGSFTLHTFEAVGRSGKLFGWGRFAKSDADRINRLLTARLAEFGYAAVVPSLA</sequence>
<feature type="transmembrane region" description="Helical" evidence="1">
    <location>
        <begin position="12"/>
        <end position="35"/>
    </location>
</feature>
<feature type="transmembrane region" description="Helical" evidence="1">
    <location>
        <begin position="47"/>
        <end position="68"/>
    </location>
</feature>
<protein>
    <submittedName>
        <fullName evidence="2">Uncharacterized protein</fullName>
    </submittedName>
</protein>
<keyword evidence="1" id="KW-0472">Membrane</keyword>
<dbReference type="Proteomes" id="UP001139971">
    <property type="component" value="Unassembled WGS sequence"/>
</dbReference>
<name>A0A9X3YI35_9GAMM</name>
<keyword evidence="1" id="KW-0812">Transmembrane</keyword>
<dbReference type="RefSeq" id="WP_263543736.1">
    <property type="nucleotide sequence ID" value="NZ_JAOVZO020000001.1"/>
</dbReference>
<comment type="caution">
    <text evidence="2">The sequence shown here is derived from an EMBL/GenBank/DDBJ whole genome shotgun (WGS) entry which is preliminary data.</text>
</comment>
<evidence type="ECO:0000313" key="2">
    <source>
        <dbReference type="EMBL" id="MDC8011243.1"/>
    </source>
</evidence>
<gene>
    <name evidence="2" type="ORF">OD750_001640</name>
</gene>
<proteinExistence type="predicted"/>
<evidence type="ECO:0000256" key="1">
    <source>
        <dbReference type="SAM" id="Phobius"/>
    </source>
</evidence>
<evidence type="ECO:0000313" key="3">
    <source>
        <dbReference type="Proteomes" id="UP001139971"/>
    </source>
</evidence>
<reference evidence="2" key="1">
    <citation type="submission" date="2023-02" db="EMBL/GenBank/DDBJ databases">
        <title>Tahibacter soli sp. nov. isolated from soil.</title>
        <authorList>
            <person name="Baek J.H."/>
            <person name="Lee J.K."/>
            <person name="Choi D.G."/>
            <person name="Jeon C.O."/>
        </authorList>
    </citation>
    <scope>NUCLEOTIDE SEQUENCE</scope>
    <source>
        <strain evidence="2">BL</strain>
    </source>
</reference>
<organism evidence="2 3">
    <name type="scientific">Tahibacter soli</name>
    <dbReference type="NCBI Taxonomy" id="2983605"/>
    <lineage>
        <taxon>Bacteria</taxon>
        <taxon>Pseudomonadati</taxon>
        <taxon>Pseudomonadota</taxon>
        <taxon>Gammaproteobacteria</taxon>
        <taxon>Lysobacterales</taxon>
        <taxon>Rhodanobacteraceae</taxon>
        <taxon>Tahibacter</taxon>
    </lineage>
</organism>
<keyword evidence="1" id="KW-1133">Transmembrane helix</keyword>